<dbReference type="PROSITE" id="PS50850">
    <property type="entry name" value="MFS"/>
    <property type="match status" value="1"/>
</dbReference>
<dbReference type="EMBL" id="JAZDUE010000015">
    <property type="protein sequence ID" value="MEE4024947.1"/>
    <property type="molecule type" value="Genomic_DNA"/>
</dbReference>
<feature type="transmembrane region" description="Helical" evidence="10">
    <location>
        <begin position="284"/>
        <end position="304"/>
    </location>
</feature>
<feature type="transmembrane region" description="Helical" evidence="10">
    <location>
        <begin position="142"/>
        <end position="161"/>
    </location>
</feature>
<feature type="region of interest" description="Disordered" evidence="9">
    <location>
        <begin position="401"/>
        <end position="420"/>
    </location>
</feature>
<comment type="caution">
    <text evidence="12">The sequence shown here is derived from an EMBL/GenBank/DDBJ whole genome shotgun (WGS) entry which is preliminary data.</text>
</comment>
<feature type="domain" description="Major facilitator superfamily (MFS) profile" evidence="11">
    <location>
        <begin position="218"/>
        <end position="420"/>
    </location>
</feature>
<accession>A0ABU7MX82</accession>
<dbReference type="Gene3D" id="1.20.1250.20">
    <property type="entry name" value="MFS general substrate transporter like domains"/>
    <property type="match status" value="2"/>
</dbReference>
<keyword evidence="13" id="KW-1185">Reference proteome</keyword>
<feature type="transmembrane region" description="Helical" evidence="10">
    <location>
        <begin position="101"/>
        <end position="122"/>
    </location>
</feature>
<evidence type="ECO:0000256" key="7">
    <source>
        <dbReference type="ARBA" id="ARBA00038075"/>
    </source>
</evidence>
<evidence type="ECO:0000256" key="1">
    <source>
        <dbReference type="ARBA" id="ARBA00004429"/>
    </source>
</evidence>
<keyword evidence="4 10" id="KW-0812">Transmembrane</keyword>
<dbReference type="InterPro" id="IPR020846">
    <property type="entry name" value="MFS_dom"/>
</dbReference>
<evidence type="ECO:0000256" key="2">
    <source>
        <dbReference type="ARBA" id="ARBA00022448"/>
    </source>
</evidence>
<dbReference type="CDD" id="cd06173">
    <property type="entry name" value="MFS_MefA_like"/>
    <property type="match status" value="1"/>
</dbReference>
<evidence type="ECO:0000256" key="4">
    <source>
        <dbReference type="ARBA" id="ARBA00022692"/>
    </source>
</evidence>
<keyword evidence="5 10" id="KW-1133">Transmembrane helix</keyword>
<feature type="transmembrane region" description="Helical" evidence="10">
    <location>
        <begin position="250"/>
        <end position="277"/>
    </location>
</feature>
<feature type="transmembrane region" description="Helical" evidence="10">
    <location>
        <begin position="75"/>
        <end position="95"/>
    </location>
</feature>
<keyword evidence="2" id="KW-0813">Transport</keyword>
<evidence type="ECO:0000256" key="5">
    <source>
        <dbReference type="ARBA" id="ARBA00022989"/>
    </source>
</evidence>
<evidence type="ECO:0000313" key="13">
    <source>
        <dbReference type="Proteomes" id="UP001335729"/>
    </source>
</evidence>
<dbReference type="PANTHER" id="PTHR23513">
    <property type="entry name" value="INTEGRAL MEMBRANE EFFLUX PROTEIN-RELATED"/>
    <property type="match status" value="1"/>
</dbReference>
<dbReference type="InterPro" id="IPR036259">
    <property type="entry name" value="MFS_trans_sf"/>
</dbReference>
<dbReference type="SUPFAM" id="SSF103473">
    <property type="entry name" value="MFS general substrate transporter"/>
    <property type="match status" value="1"/>
</dbReference>
<organism evidence="12 13">
    <name type="scientific">Gordonia prachuapensis</name>
    <dbReference type="NCBI Taxonomy" id="3115651"/>
    <lineage>
        <taxon>Bacteria</taxon>
        <taxon>Bacillati</taxon>
        <taxon>Actinomycetota</taxon>
        <taxon>Actinomycetes</taxon>
        <taxon>Mycobacteriales</taxon>
        <taxon>Gordoniaceae</taxon>
        <taxon>Gordonia</taxon>
    </lineage>
</organism>
<name>A0ABU7MX82_9ACTN</name>
<sequence>MAALLRNATFRRLYAAQVVSLLGTGLLTVALGLVAYDLAGGEAGQVLGIALAIKMVAYVVMGPVMHAACVRAPTVVVLVGADVIRCAAVMVMPWVGEVWQIYLLVFVMQTASAAFTPTFQAVIPRVVPAQDDYTRAISASRIAYDLEAVASPLVAAALLTVVDHSVLFLGTALGFAASGVLVLRANRRSTNLARSADTRLRFVDRMTDGTRIMVSRPVFQGLLGANLVSAAATALVLVGSVLYVRSTLAMSAAALAVALAVFGAGSIVAAVVLPALLRRYSASALLTAGGVVCVVGLAAATAALAQSLPFILLCVAWFALGAGTGVVNTAAPRLIRDHTDESTRDSVFAAQFSASHCAFLLTYPLTGLLVAVGWSAPVVLGGLAVVGTLVSACRRPVRATARSDRGHAGSPTMSNEAIPG</sequence>
<evidence type="ECO:0000256" key="9">
    <source>
        <dbReference type="SAM" id="MobiDB-lite"/>
    </source>
</evidence>
<feature type="transmembrane region" description="Helical" evidence="10">
    <location>
        <begin position="167"/>
        <end position="185"/>
    </location>
</feature>
<feature type="transmembrane region" description="Helical" evidence="10">
    <location>
        <begin position="12"/>
        <end position="34"/>
    </location>
</feature>
<dbReference type="Pfam" id="PF07690">
    <property type="entry name" value="MFS_1"/>
    <property type="match status" value="1"/>
</dbReference>
<dbReference type="InterPro" id="IPR011701">
    <property type="entry name" value="MFS"/>
</dbReference>
<evidence type="ECO:0000259" key="11">
    <source>
        <dbReference type="PROSITE" id="PS50850"/>
    </source>
</evidence>
<feature type="transmembrane region" description="Helical" evidence="10">
    <location>
        <begin position="310"/>
        <end position="335"/>
    </location>
</feature>
<comment type="subcellular location">
    <subcellularLocation>
        <location evidence="1">Cell inner membrane</location>
        <topology evidence="1">Multi-pass membrane protein</topology>
    </subcellularLocation>
</comment>
<dbReference type="Proteomes" id="UP001335729">
    <property type="component" value="Unassembled WGS sequence"/>
</dbReference>
<protein>
    <recommendedName>
        <fullName evidence="8">Multidrug efflux pump Tap</fullName>
    </recommendedName>
</protein>
<feature type="transmembrane region" description="Helical" evidence="10">
    <location>
        <begin position="46"/>
        <end position="68"/>
    </location>
</feature>
<evidence type="ECO:0000256" key="8">
    <source>
        <dbReference type="ARBA" id="ARBA00040914"/>
    </source>
</evidence>
<feature type="compositionally biased region" description="Polar residues" evidence="9">
    <location>
        <begin position="411"/>
        <end position="420"/>
    </location>
</feature>
<evidence type="ECO:0000256" key="3">
    <source>
        <dbReference type="ARBA" id="ARBA00022475"/>
    </source>
</evidence>
<feature type="transmembrane region" description="Helical" evidence="10">
    <location>
        <begin position="221"/>
        <end position="244"/>
    </location>
</feature>
<gene>
    <name evidence="12" type="ORF">V1Y59_17815</name>
</gene>
<feature type="transmembrane region" description="Helical" evidence="10">
    <location>
        <begin position="371"/>
        <end position="393"/>
    </location>
</feature>
<dbReference type="RefSeq" id="WP_330506275.1">
    <property type="nucleotide sequence ID" value="NZ_JAZDUE010000015.1"/>
</dbReference>
<evidence type="ECO:0000256" key="10">
    <source>
        <dbReference type="SAM" id="Phobius"/>
    </source>
</evidence>
<evidence type="ECO:0000313" key="12">
    <source>
        <dbReference type="EMBL" id="MEE4024947.1"/>
    </source>
</evidence>
<feature type="transmembrane region" description="Helical" evidence="10">
    <location>
        <begin position="347"/>
        <end position="365"/>
    </location>
</feature>
<reference evidence="12 13" key="1">
    <citation type="submission" date="2024-01" db="EMBL/GenBank/DDBJ databases">
        <title>Draft genome sequence of Gordonia sp. PKS22-38.</title>
        <authorList>
            <person name="Suphannarot A."/>
            <person name="Mingma R."/>
        </authorList>
    </citation>
    <scope>NUCLEOTIDE SEQUENCE [LARGE SCALE GENOMIC DNA]</scope>
    <source>
        <strain evidence="12 13">PKS22-38</strain>
    </source>
</reference>
<comment type="similarity">
    <text evidence="7">Belongs to the major facilitator superfamily. Drug:H(+) antiporter-3 (DHA3) (TC 2.A.1.21) family.</text>
</comment>
<keyword evidence="3" id="KW-1003">Cell membrane</keyword>
<keyword evidence="6 10" id="KW-0472">Membrane</keyword>
<dbReference type="PANTHER" id="PTHR23513:SF9">
    <property type="entry name" value="ENTEROBACTIN EXPORTER ENTS"/>
    <property type="match status" value="1"/>
</dbReference>
<evidence type="ECO:0000256" key="6">
    <source>
        <dbReference type="ARBA" id="ARBA00023136"/>
    </source>
</evidence>
<proteinExistence type="inferred from homology"/>